<comment type="catalytic activity">
    <reaction evidence="15">
        <text>13-(9Z-hexadecenoyloxy)-octadecanoate + H2O = 13-hydroxy-octadecanoate + (9Z)-hexadecenoate + H(+)</text>
        <dbReference type="Rhea" id="RHEA:52076"/>
        <dbReference type="ChEBI" id="CHEBI:15377"/>
        <dbReference type="ChEBI" id="CHEBI:15378"/>
        <dbReference type="ChEBI" id="CHEBI:32372"/>
        <dbReference type="ChEBI" id="CHEBI:136304"/>
        <dbReference type="ChEBI" id="CHEBI:136315"/>
    </reaction>
    <physiologicalReaction direction="left-to-right" evidence="15">
        <dbReference type="Rhea" id="RHEA:52077"/>
    </physiologicalReaction>
</comment>
<dbReference type="GO" id="GO:0016020">
    <property type="term" value="C:membrane"/>
    <property type="evidence" value="ECO:0007669"/>
    <property type="project" value="InterPro"/>
</dbReference>
<evidence type="ECO:0000256" key="2">
    <source>
        <dbReference type="ARBA" id="ARBA00004127"/>
    </source>
</evidence>
<comment type="catalytic activity">
    <reaction evidence="12">
        <text>9-(9Z-octadecenoyloxy)-octadecanoate + H2O = 9-hydroxy-octadecanoate + (9Z)-octadecenoate + H(+)</text>
        <dbReference type="Rhea" id="RHEA:52048"/>
        <dbReference type="ChEBI" id="CHEBI:15377"/>
        <dbReference type="ChEBI" id="CHEBI:15378"/>
        <dbReference type="ChEBI" id="CHEBI:30823"/>
        <dbReference type="ChEBI" id="CHEBI:136282"/>
        <dbReference type="ChEBI" id="CHEBI:136286"/>
    </reaction>
    <physiologicalReaction direction="left-to-right" evidence="12">
        <dbReference type="Rhea" id="RHEA:52049"/>
    </physiologicalReaction>
</comment>
<organism evidence="18 19">
    <name type="scientific">Xiphophorus couchianus</name>
    <name type="common">Monterrey platyfish</name>
    <dbReference type="NCBI Taxonomy" id="32473"/>
    <lineage>
        <taxon>Eukaryota</taxon>
        <taxon>Metazoa</taxon>
        <taxon>Chordata</taxon>
        <taxon>Craniata</taxon>
        <taxon>Vertebrata</taxon>
        <taxon>Euteleostomi</taxon>
        <taxon>Actinopterygii</taxon>
        <taxon>Neopterygii</taxon>
        <taxon>Teleostei</taxon>
        <taxon>Neoteleostei</taxon>
        <taxon>Acanthomorphata</taxon>
        <taxon>Ovalentaria</taxon>
        <taxon>Atherinomorphae</taxon>
        <taxon>Cyprinodontiformes</taxon>
        <taxon>Poeciliidae</taxon>
        <taxon>Poeciliinae</taxon>
        <taxon>Xiphophorus</taxon>
    </lineage>
</organism>
<keyword evidence="4 17" id="KW-0812">Transmembrane</keyword>
<comment type="catalytic activity">
    <reaction evidence="14">
        <text>13-(9Z-octadecenoyloxy)-octadecanoate + H2O = 13-hydroxy-octadecanoate + (9Z)-octadecenoate + H(+)</text>
        <dbReference type="Rhea" id="RHEA:52064"/>
        <dbReference type="ChEBI" id="CHEBI:15377"/>
        <dbReference type="ChEBI" id="CHEBI:15378"/>
        <dbReference type="ChEBI" id="CHEBI:30823"/>
        <dbReference type="ChEBI" id="CHEBI:136303"/>
        <dbReference type="ChEBI" id="CHEBI:136304"/>
    </reaction>
    <physiologicalReaction direction="left-to-right" evidence="14">
        <dbReference type="Rhea" id="RHEA:52065"/>
    </physiologicalReaction>
</comment>
<evidence type="ECO:0000256" key="17">
    <source>
        <dbReference type="SAM" id="Phobius"/>
    </source>
</evidence>
<comment type="catalytic activity">
    <reaction evidence="8">
        <text>13-octadecanoyloxy-octadecanoate + H2O = 13-hydroxy-octadecanoate + octadecanoate + H(+)</text>
        <dbReference type="Rhea" id="RHEA:52084"/>
        <dbReference type="ChEBI" id="CHEBI:15377"/>
        <dbReference type="ChEBI" id="CHEBI:15378"/>
        <dbReference type="ChEBI" id="CHEBI:25629"/>
        <dbReference type="ChEBI" id="CHEBI:136304"/>
        <dbReference type="ChEBI" id="CHEBI:136335"/>
    </reaction>
    <physiologicalReaction direction="left-to-right" evidence="8">
        <dbReference type="Rhea" id="RHEA:52085"/>
    </physiologicalReaction>
</comment>
<feature type="transmembrane region" description="Helical" evidence="17">
    <location>
        <begin position="86"/>
        <end position="105"/>
    </location>
</feature>
<protein>
    <submittedName>
        <fullName evidence="18">Androgen dependent TFPI regulating protein</fullName>
    </submittedName>
</protein>
<evidence type="ECO:0000313" key="18">
    <source>
        <dbReference type="Ensembl" id="ENSXCOP00000006938.1"/>
    </source>
</evidence>
<dbReference type="Pfam" id="PF04750">
    <property type="entry name" value="Far-17a_AIG1"/>
    <property type="match status" value="1"/>
</dbReference>
<feature type="transmembrane region" description="Helical" evidence="17">
    <location>
        <begin position="7"/>
        <end position="28"/>
    </location>
</feature>
<feature type="transmembrane region" description="Helical" evidence="17">
    <location>
        <begin position="48"/>
        <end position="66"/>
    </location>
</feature>
<dbReference type="PANTHER" id="PTHR10989:SF19">
    <property type="entry name" value="ANDROGEN-DEPENDENT TFPI-REGULATING PROTEIN-LIKE"/>
    <property type="match status" value="1"/>
</dbReference>
<keyword evidence="6 17" id="KW-0472">Membrane</keyword>
<evidence type="ECO:0000256" key="6">
    <source>
        <dbReference type="ARBA" id="ARBA00023136"/>
    </source>
</evidence>
<feature type="transmembrane region" description="Helical" evidence="17">
    <location>
        <begin position="188"/>
        <end position="210"/>
    </location>
</feature>
<evidence type="ECO:0000256" key="9">
    <source>
        <dbReference type="ARBA" id="ARBA00047863"/>
    </source>
</evidence>
<evidence type="ECO:0000256" key="1">
    <source>
        <dbReference type="ARBA" id="ARBA00000923"/>
    </source>
</evidence>
<evidence type="ECO:0000256" key="16">
    <source>
        <dbReference type="ARBA" id="ARBA00049428"/>
    </source>
</evidence>
<keyword evidence="5 17" id="KW-1133">Transmembrane helix</keyword>
<reference evidence="18" key="1">
    <citation type="submission" date="2025-08" db="UniProtKB">
        <authorList>
            <consortium name="Ensembl"/>
        </authorList>
    </citation>
    <scope>IDENTIFICATION</scope>
</reference>
<comment type="catalytic activity">
    <reaction evidence="10">
        <text>12-octadecanoyloxy-octadecanoate + H2O = 12-hydroxyoctadecanoate + octadecanoate + H(+)</text>
        <dbReference type="Rhea" id="RHEA:52080"/>
        <dbReference type="ChEBI" id="CHEBI:15377"/>
        <dbReference type="ChEBI" id="CHEBI:15378"/>
        <dbReference type="ChEBI" id="CHEBI:25629"/>
        <dbReference type="ChEBI" id="CHEBI:84201"/>
        <dbReference type="ChEBI" id="CHEBI:136330"/>
    </reaction>
    <physiologicalReaction direction="left-to-right" evidence="10">
        <dbReference type="Rhea" id="RHEA:52081"/>
    </physiologicalReaction>
</comment>
<feature type="transmembrane region" description="Helical" evidence="17">
    <location>
        <begin position="125"/>
        <end position="144"/>
    </location>
</feature>
<evidence type="ECO:0000256" key="3">
    <source>
        <dbReference type="ARBA" id="ARBA00009300"/>
    </source>
</evidence>
<evidence type="ECO:0000256" key="5">
    <source>
        <dbReference type="ARBA" id="ARBA00022989"/>
    </source>
</evidence>
<reference evidence="18" key="2">
    <citation type="submission" date="2025-09" db="UniProtKB">
        <authorList>
            <consortium name="Ensembl"/>
        </authorList>
    </citation>
    <scope>IDENTIFICATION</scope>
</reference>
<comment type="catalytic activity">
    <reaction evidence="13">
        <text>9-octadecanoyloxy-octadecanoate + H2O = 9-hydroxy-octadecanoate + octadecanoate + H(+)</text>
        <dbReference type="Rhea" id="RHEA:52096"/>
        <dbReference type="ChEBI" id="CHEBI:15377"/>
        <dbReference type="ChEBI" id="CHEBI:15378"/>
        <dbReference type="ChEBI" id="CHEBI:25629"/>
        <dbReference type="ChEBI" id="CHEBI:136286"/>
        <dbReference type="ChEBI" id="CHEBI:136373"/>
    </reaction>
    <physiologicalReaction direction="left-to-right" evidence="13">
        <dbReference type="Rhea" id="RHEA:52097"/>
    </physiologicalReaction>
</comment>
<dbReference type="AlphaFoldDB" id="A0A3B5L3P0"/>
<dbReference type="PANTHER" id="PTHR10989">
    <property type="entry name" value="ANDROGEN-INDUCED PROTEIN 1-RELATED"/>
    <property type="match status" value="1"/>
</dbReference>
<evidence type="ECO:0000256" key="11">
    <source>
        <dbReference type="ARBA" id="ARBA00048701"/>
    </source>
</evidence>
<evidence type="ECO:0000256" key="14">
    <source>
        <dbReference type="ARBA" id="ARBA00049296"/>
    </source>
</evidence>
<evidence type="ECO:0000256" key="8">
    <source>
        <dbReference type="ARBA" id="ARBA00047427"/>
    </source>
</evidence>
<accession>A0A3B5L3P0</accession>
<comment type="similarity">
    <text evidence="3">Belongs to the AIG1 family.</text>
</comment>
<dbReference type="GeneTree" id="ENSGT00940000158284"/>
<dbReference type="GO" id="GO:0012505">
    <property type="term" value="C:endomembrane system"/>
    <property type="evidence" value="ECO:0007669"/>
    <property type="project" value="UniProtKB-SubCell"/>
</dbReference>
<dbReference type="Proteomes" id="UP000261380">
    <property type="component" value="Unplaced"/>
</dbReference>
<evidence type="ECO:0000256" key="4">
    <source>
        <dbReference type="ARBA" id="ARBA00022692"/>
    </source>
</evidence>
<evidence type="ECO:0000256" key="7">
    <source>
        <dbReference type="ARBA" id="ARBA00047368"/>
    </source>
</evidence>
<comment type="subcellular location">
    <subcellularLocation>
        <location evidence="2">Endomembrane system</location>
        <topology evidence="2">Multi-pass membrane protein</topology>
    </subcellularLocation>
</comment>
<evidence type="ECO:0000313" key="19">
    <source>
        <dbReference type="Proteomes" id="UP000261380"/>
    </source>
</evidence>
<evidence type="ECO:0000256" key="13">
    <source>
        <dbReference type="ARBA" id="ARBA00049221"/>
    </source>
</evidence>
<name>A0A3B5L3P0_9TELE</name>
<comment type="catalytic activity">
    <reaction evidence="1">
        <text>9-(9Z-hexadecenoyloxy)-octadecanoate + H2O = (9Z)-hexadecenoate + 9-hydroxy-octadecanoate + H(+)</text>
        <dbReference type="Rhea" id="RHEA:52068"/>
        <dbReference type="ChEBI" id="CHEBI:15377"/>
        <dbReference type="ChEBI" id="CHEBI:15378"/>
        <dbReference type="ChEBI" id="CHEBI:32372"/>
        <dbReference type="ChEBI" id="CHEBI:136286"/>
        <dbReference type="ChEBI" id="CHEBI:136309"/>
    </reaction>
    <physiologicalReaction direction="left-to-right" evidence="1">
        <dbReference type="Rhea" id="RHEA:52069"/>
    </physiologicalReaction>
</comment>
<feature type="transmembrane region" description="Helical" evidence="17">
    <location>
        <begin position="156"/>
        <end position="182"/>
    </location>
</feature>
<sequence length="246" mass="28042">MLQVFAFLMGTGSYLSFGWYTFIVNYLAAKDGEELPAGLFVYGGPWKYLTFLNLLLQMTFFGLAAVNDLQPGKKAESVLNRWKDLLFSVFAFPVGTFVVVLFWTIFAYDRELIYPATIDAFLPPWINHAMHTSILPVLLGEVLVQPHTYPQTRHALAALSVVGLVYLSWIVWIYLAVGVWAYPLLGHFSAAGLLGFFFFNMAVASLLYLLGDRLNSQIWSEIVIRQPPERKKHTRQYQNYHSSQKN</sequence>
<evidence type="ECO:0000256" key="12">
    <source>
        <dbReference type="ARBA" id="ARBA00048800"/>
    </source>
</evidence>
<evidence type="ECO:0000256" key="10">
    <source>
        <dbReference type="ARBA" id="ARBA00048680"/>
    </source>
</evidence>
<dbReference type="InterPro" id="IPR006838">
    <property type="entry name" value="ADTRP_AIG1"/>
</dbReference>
<comment type="catalytic activity">
    <reaction evidence="11">
        <text>12-(9Z-octadecenoyloxy)-octadecanoate + H2O = 12-hydroxyoctadecanoate + (9Z)-octadecenoate + H(+)</text>
        <dbReference type="Rhea" id="RHEA:52060"/>
        <dbReference type="ChEBI" id="CHEBI:15377"/>
        <dbReference type="ChEBI" id="CHEBI:15378"/>
        <dbReference type="ChEBI" id="CHEBI:30823"/>
        <dbReference type="ChEBI" id="CHEBI:84201"/>
        <dbReference type="ChEBI" id="CHEBI:136302"/>
    </reaction>
    <physiologicalReaction direction="left-to-right" evidence="11">
        <dbReference type="Rhea" id="RHEA:52061"/>
    </physiologicalReaction>
</comment>
<evidence type="ECO:0000256" key="15">
    <source>
        <dbReference type="ARBA" id="ARBA00049322"/>
    </source>
</evidence>
<comment type="catalytic activity">
    <reaction evidence="7">
        <text>12-hexadecanoyloxy-octadecanoate + H2O = 12-hydroxyoctadecanoate + hexadecanoate + H(+)</text>
        <dbReference type="Rhea" id="RHEA:52056"/>
        <dbReference type="ChEBI" id="CHEBI:7896"/>
        <dbReference type="ChEBI" id="CHEBI:15377"/>
        <dbReference type="ChEBI" id="CHEBI:15378"/>
        <dbReference type="ChEBI" id="CHEBI:83677"/>
        <dbReference type="ChEBI" id="CHEBI:84201"/>
    </reaction>
    <physiologicalReaction direction="left-to-right" evidence="7">
        <dbReference type="Rhea" id="RHEA:52057"/>
    </physiologicalReaction>
</comment>
<comment type="catalytic activity">
    <reaction evidence="9">
        <text>9-hexadecanoyloxy-octadecanoate + H2O = 9-hydroxy-octadecanoate + hexadecanoate + H(+)</text>
        <dbReference type="Rhea" id="RHEA:52052"/>
        <dbReference type="ChEBI" id="CHEBI:7896"/>
        <dbReference type="ChEBI" id="CHEBI:15377"/>
        <dbReference type="ChEBI" id="CHEBI:15378"/>
        <dbReference type="ChEBI" id="CHEBI:83670"/>
        <dbReference type="ChEBI" id="CHEBI:136286"/>
    </reaction>
    <physiologicalReaction direction="left-to-right" evidence="9">
        <dbReference type="Rhea" id="RHEA:52053"/>
    </physiologicalReaction>
</comment>
<keyword evidence="19" id="KW-1185">Reference proteome</keyword>
<dbReference type="Ensembl" id="ENSXCOT00000007026.1">
    <property type="protein sequence ID" value="ENSXCOP00000006938.1"/>
    <property type="gene ID" value="ENSXCOG00000005365.1"/>
</dbReference>
<proteinExistence type="inferred from homology"/>
<comment type="catalytic activity">
    <reaction evidence="16">
        <text>12-(9Z-hexadecenoyloxy)-octadecanoate + H2O = 12-hydroxyoctadecanoate + (9Z)-hexadecenoate + H(+)</text>
        <dbReference type="Rhea" id="RHEA:52072"/>
        <dbReference type="ChEBI" id="CHEBI:15377"/>
        <dbReference type="ChEBI" id="CHEBI:15378"/>
        <dbReference type="ChEBI" id="CHEBI:32372"/>
        <dbReference type="ChEBI" id="CHEBI:84201"/>
        <dbReference type="ChEBI" id="CHEBI:136312"/>
    </reaction>
    <physiologicalReaction direction="left-to-right" evidence="16">
        <dbReference type="Rhea" id="RHEA:52073"/>
    </physiologicalReaction>
</comment>